<dbReference type="Gene3D" id="3.20.20.80">
    <property type="entry name" value="Glycosidases"/>
    <property type="match status" value="1"/>
</dbReference>
<organism evidence="5 6">
    <name type="scientific">Lacticaseibacillus jixianensis</name>
    <dbReference type="NCBI Taxonomy" id="2486012"/>
    <lineage>
        <taxon>Bacteria</taxon>
        <taxon>Bacillati</taxon>
        <taxon>Bacillota</taxon>
        <taxon>Bacilli</taxon>
        <taxon>Lactobacillales</taxon>
        <taxon>Lactobacillaceae</taxon>
        <taxon>Lacticaseibacillus</taxon>
    </lineage>
</organism>
<dbReference type="InterPro" id="IPR013529">
    <property type="entry name" value="Glyco_hydro_42_N"/>
</dbReference>
<dbReference type="SUPFAM" id="SSF51445">
    <property type="entry name" value="(Trans)glycosidases"/>
    <property type="match status" value="1"/>
</dbReference>
<keyword evidence="1" id="KW-0378">Hydrolase</keyword>
<dbReference type="EMBL" id="JBHTMO010000003">
    <property type="protein sequence ID" value="MFD1392304.1"/>
    <property type="molecule type" value="Genomic_DNA"/>
</dbReference>
<dbReference type="InterPro" id="IPR017853">
    <property type="entry name" value="GH"/>
</dbReference>
<evidence type="ECO:0000259" key="3">
    <source>
        <dbReference type="Pfam" id="PF02449"/>
    </source>
</evidence>
<dbReference type="RefSeq" id="WP_164510678.1">
    <property type="nucleotide sequence ID" value="NZ_JBHTMO010000003.1"/>
</dbReference>
<name>A0ABW4B656_9LACO</name>
<dbReference type="Gene3D" id="2.60.220.20">
    <property type="entry name" value="putative beta-Galactosidase from caulobacter crescentus"/>
    <property type="match status" value="1"/>
</dbReference>
<gene>
    <name evidence="5" type="ORF">ACFQ3L_01730</name>
</gene>
<dbReference type="Pfam" id="PF18120">
    <property type="entry name" value="DUF5597"/>
    <property type="match status" value="1"/>
</dbReference>
<protein>
    <submittedName>
        <fullName evidence="5">DUF5597 domain-containing protein</fullName>
    </submittedName>
</protein>
<keyword evidence="6" id="KW-1185">Reference proteome</keyword>
<evidence type="ECO:0000256" key="2">
    <source>
        <dbReference type="ARBA" id="ARBA00023295"/>
    </source>
</evidence>
<dbReference type="Proteomes" id="UP001597249">
    <property type="component" value="Unassembled WGS sequence"/>
</dbReference>
<dbReference type="InterPro" id="IPR040719">
    <property type="entry name" value="DUF5597"/>
</dbReference>
<evidence type="ECO:0000256" key="1">
    <source>
        <dbReference type="ARBA" id="ARBA00022801"/>
    </source>
</evidence>
<feature type="domain" description="Glycoside hydrolase family 42 N-terminal" evidence="3">
    <location>
        <begin position="56"/>
        <end position="174"/>
    </location>
</feature>
<sequence length="511" mass="55978">MLPHLEKRENGTALIVNDKPFIGLAGEIHNSSASDPGYMEEKVWPQVMALNINTLVAPVYWEMIEPEKTKFDFATVDYLITAAREHQVKLVLLWFGLWKNAGSTYVPEWLKTDPATIYSQDQTGRHLLAISPADHRAIGLDATAFSHLMAHIKQRDETENTVIMVQVENETGLLNADFDHAIDEDQALGQPVAASLAEDTQQSWRAYFGEAAKEQYMAYLFASAVETVAAAGKREYPLPLYVNAWQQKPLDVPGASFPGTYPTGGPTVKMVKTWQKVAPSIDLIAPDIYVPNFTEVTDAYFSQQNALLVPETARALPAVSNLIYAIGHYDLLLFSPFGAEDFFTTPAKADPQMLKALAIDPRAFDQGGQAGPALATAYRLLKGLIPLLAGNQDSSRLHAFIATKPADEGVRVRLGNCNVVVHFAALTGEQAPSAGFILELAANEFLVFGINIRIVLEPSSATARPVGLLKLEEGEMVAGHWQSGRILNGDEQTVIQLGQLPGLLKFKTFTY</sequence>
<evidence type="ECO:0000313" key="6">
    <source>
        <dbReference type="Proteomes" id="UP001597249"/>
    </source>
</evidence>
<keyword evidence="2" id="KW-0326">Glycosidase</keyword>
<feature type="domain" description="DUF5597" evidence="4">
    <location>
        <begin position="374"/>
        <end position="492"/>
    </location>
</feature>
<evidence type="ECO:0000259" key="4">
    <source>
        <dbReference type="Pfam" id="PF18120"/>
    </source>
</evidence>
<reference evidence="6" key="1">
    <citation type="journal article" date="2019" name="Int. J. Syst. Evol. Microbiol.">
        <title>The Global Catalogue of Microorganisms (GCM) 10K type strain sequencing project: providing services to taxonomists for standard genome sequencing and annotation.</title>
        <authorList>
            <consortium name="The Broad Institute Genomics Platform"/>
            <consortium name="The Broad Institute Genome Sequencing Center for Infectious Disease"/>
            <person name="Wu L."/>
            <person name="Ma J."/>
        </authorList>
    </citation>
    <scope>NUCLEOTIDE SEQUENCE [LARGE SCALE GENOMIC DNA]</scope>
    <source>
        <strain evidence="6">CCM 8911</strain>
    </source>
</reference>
<dbReference type="Pfam" id="PF02449">
    <property type="entry name" value="Glyco_hydro_42"/>
    <property type="match status" value="1"/>
</dbReference>
<proteinExistence type="predicted"/>
<comment type="caution">
    <text evidence="5">The sequence shown here is derived from an EMBL/GenBank/DDBJ whole genome shotgun (WGS) entry which is preliminary data.</text>
</comment>
<accession>A0ABW4B656</accession>
<evidence type="ECO:0000313" key="5">
    <source>
        <dbReference type="EMBL" id="MFD1392304.1"/>
    </source>
</evidence>